<dbReference type="EMBL" id="CAMAPE010000044">
    <property type="protein sequence ID" value="CAH9102935.1"/>
    <property type="molecule type" value="Genomic_DNA"/>
</dbReference>
<dbReference type="Proteomes" id="UP001152484">
    <property type="component" value="Unassembled WGS sequence"/>
</dbReference>
<accession>A0A9P0ZLH3</accession>
<reference evidence="2" key="1">
    <citation type="submission" date="2022-07" db="EMBL/GenBank/DDBJ databases">
        <authorList>
            <person name="Macas J."/>
            <person name="Novak P."/>
            <person name="Neumann P."/>
        </authorList>
    </citation>
    <scope>NUCLEOTIDE SEQUENCE</scope>
</reference>
<protein>
    <submittedName>
        <fullName evidence="2">Uncharacterized protein</fullName>
    </submittedName>
</protein>
<feature type="region of interest" description="Disordered" evidence="1">
    <location>
        <begin position="39"/>
        <end position="103"/>
    </location>
</feature>
<gene>
    <name evidence="2" type="ORF">CEURO_LOCUS15989</name>
</gene>
<organism evidence="2 3">
    <name type="scientific">Cuscuta europaea</name>
    <name type="common">European dodder</name>
    <dbReference type="NCBI Taxonomy" id="41803"/>
    <lineage>
        <taxon>Eukaryota</taxon>
        <taxon>Viridiplantae</taxon>
        <taxon>Streptophyta</taxon>
        <taxon>Embryophyta</taxon>
        <taxon>Tracheophyta</taxon>
        <taxon>Spermatophyta</taxon>
        <taxon>Magnoliopsida</taxon>
        <taxon>eudicotyledons</taxon>
        <taxon>Gunneridae</taxon>
        <taxon>Pentapetalae</taxon>
        <taxon>asterids</taxon>
        <taxon>lamiids</taxon>
        <taxon>Solanales</taxon>
        <taxon>Convolvulaceae</taxon>
        <taxon>Cuscuteae</taxon>
        <taxon>Cuscuta</taxon>
        <taxon>Cuscuta subgen. Cuscuta</taxon>
    </lineage>
</organism>
<evidence type="ECO:0000313" key="2">
    <source>
        <dbReference type="EMBL" id="CAH9102935.1"/>
    </source>
</evidence>
<dbReference type="AlphaFoldDB" id="A0A9P0ZLH3"/>
<evidence type="ECO:0000256" key="1">
    <source>
        <dbReference type="SAM" id="MobiDB-lite"/>
    </source>
</evidence>
<sequence>MKFNRPTTKIAIPPTNCNSTTTNMGQIRKTRDARLFLDFRMSRGGGEQAEAESRRRAGGRASGDWTAGEQAEAESRRRGGGEQAESRRRRRAGGEPEAEAVFSGQPLFSRSPWRLAKWWPGRSGRFTQGRRSHLRFTKKIEGIIIDDGFGNGMILDDIEVEIQKPIVQTKNS</sequence>
<keyword evidence="3" id="KW-1185">Reference proteome</keyword>
<evidence type="ECO:0000313" key="3">
    <source>
        <dbReference type="Proteomes" id="UP001152484"/>
    </source>
</evidence>
<feature type="compositionally biased region" description="Basic and acidic residues" evidence="1">
    <location>
        <begin position="73"/>
        <end position="86"/>
    </location>
</feature>
<name>A0A9P0ZLH3_CUSEU</name>
<comment type="caution">
    <text evidence="2">The sequence shown here is derived from an EMBL/GenBank/DDBJ whole genome shotgun (WGS) entry which is preliminary data.</text>
</comment>
<proteinExistence type="predicted"/>